<keyword evidence="1" id="KW-0732">Signal</keyword>
<dbReference type="Proteomes" id="UP000244168">
    <property type="component" value="Unassembled WGS sequence"/>
</dbReference>
<feature type="signal peptide" evidence="1">
    <location>
        <begin position="1"/>
        <end position="18"/>
    </location>
</feature>
<dbReference type="RefSeq" id="WP_107829328.1">
    <property type="nucleotide sequence ID" value="NZ_CP160205.1"/>
</dbReference>
<feature type="chain" id="PRO_5015481569" evidence="1">
    <location>
        <begin position="19"/>
        <end position="244"/>
    </location>
</feature>
<dbReference type="SUPFAM" id="SSF50998">
    <property type="entry name" value="Quinoprotein alcohol dehydrogenase-like"/>
    <property type="match status" value="1"/>
</dbReference>
<proteinExistence type="predicted"/>
<evidence type="ECO:0000313" key="3">
    <source>
        <dbReference type="Proteomes" id="UP000244168"/>
    </source>
</evidence>
<dbReference type="EMBL" id="QAOQ01000005">
    <property type="protein sequence ID" value="PTQ95838.1"/>
    <property type="molecule type" value="Genomic_DNA"/>
</dbReference>
<reference evidence="2 3" key="1">
    <citation type="submission" date="2018-04" db="EMBL/GenBank/DDBJ databases">
        <title>Genomic Encyclopedia of Archaeal and Bacterial Type Strains, Phase II (KMG-II): from individual species to whole genera.</title>
        <authorList>
            <person name="Goeker M."/>
        </authorList>
    </citation>
    <scope>NUCLEOTIDE SEQUENCE [LARGE SCALE GENOMIC DNA]</scope>
    <source>
        <strain evidence="2 3">DSM 26809</strain>
    </source>
</reference>
<dbReference type="OrthoDB" id="1521841at2"/>
<dbReference type="InterPro" id="IPR011047">
    <property type="entry name" value="Quinoprotein_ADH-like_sf"/>
</dbReference>
<evidence type="ECO:0000313" key="2">
    <source>
        <dbReference type="EMBL" id="PTQ95838.1"/>
    </source>
</evidence>
<evidence type="ECO:0000256" key="1">
    <source>
        <dbReference type="SAM" id="SignalP"/>
    </source>
</evidence>
<protein>
    <submittedName>
        <fullName evidence="2">LVIVD repeat-containing protein</fullName>
    </submittedName>
</protein>
<organism evidence="2 3">
    <name type="scientific">Mucilaginibacter yixingensis</name>
    <dbReference type="NCBI Taxonomy" id="1295612"/>
    <lineage>
        <taxon>Bacteria</taxon>
        <taxon>Pseudomonadati</taxon>
        <taxon>Bacteroidota</taxon>
        <taxon>Sphingobacteriia</taxon>
        <taxon>Sphingobacteriales</taxon>
        <taxon>Sphingobacteriaceae</taxon>
        <taxon>Mucilaginibacter</taxon>
    </lineage>
</organism>
<dbReference type="InterPro" id="IPR013211">
    <property type="entry name" value="LVIVD"/>
</dbReference>
<gene>
    <name evidence="2" type="ORF">C8P68_105349</name>
</gene>
<dbReference type="PROSITE" id="PS51257">
    <property type="entry name" value="PROKAR_LIPOPROTEIN"/>
    <property type="match status" value="1"/>
</dbReference>
<keyword evidence="3" id="KW-1185">Reference proteome</keyword>
<sequence length="244" mass="25569">MKNLRNLFLILISLSVAACVKDTPGPGSSGVRVSVRQQALFTASGNVLYAYTKDGLAQYDATNATGLTAVKTTTVTGIIPTTLTSGSNYIYTAGAGNFNIYNTTTGTPTLSATYSDYQGCAPVAVNGNYAFITERLDSYCGSIYTQLKVVDISNPAKPVLIKAYPLSSPAGIAVDGNNLFICDKGLKYYDASNPANLVLKLTLPIASTTLAAQNGKLAAAGPDGLYQFDYSTGALVQISKLKLN</sequence>
<dbReference type="Pfam" id="PF08309">
    <property type="entry name" value="LVIVD"/>
    <property type="match status" value="2"/>
</dbReference>
<comment type="caution">
    <text evidence="2">The sequence shown here is derived from an EMBL/GenBank/DDBJ whole genome shotgun (WGS) entry which is preliminary data.</text>
</comment>
<accession>A0A2T5J8P7</accession>
<name>A0A2T5J8P7_9SPHI</name>
<dbReference type="InterPro" id="IPR015943">
    <property type="entry name" value="WD40/YVTN_repeat-like_dom_sf"/>
</dbReference>
<dbReference type="Gene3D" id="2.130.10.10">
    <property type="entry name" value="YVTN repeat-like/Quinoprotein amine dehydrogenase"/>
    <property type="match status" value="1"/>
</dbReference>
<dbReference type="AlphaFoldDB" id="A0A2T5J8P7"/>